<evidence type="ECO:0000256" key="4">
    <source>
        <dbReference type="SAM" id="MobiDB-lite"/>
    </source>
</evidence>
<dbReference type="PANTHER" id="PTHR31308">
    <property type="match status" value="1"/>
</dbReference>
<dbReference type="GO" id="GO:1904462">
    <property type="term" value="P:ergosteryl 3-beta-D-glucoside catabolic process"/>
    <property type="evidence" value="ECO:0007669"/>
    <property type="project" value="TreeGrafter"/>
</dbReference>
<feature type="region of interest" description="Disordered" evidence="4">
    <location>
        <begin position="17"/>
        <end position="43"/>
    </location>
</feature>
<dbReference type="InterPro" id="IPR001547">
    <property type="entry name" value="Glyco_hydro_5"/>
</dbReference>
<dbReference type="OrthoDB" id="9971853at2759"/>
<gene>
    <name evidence="8" type="ORF">BJ322DRAFT_1079141</name>
</gene>
<feature type="domain" description="Glycoside hydrolase family 5 C-terminal" evidence="7">
    <location>
        <begin position="632"/>
        <end position="740"/>
    </location>
</feature>
<evidence type="ECO:0000256" key="1">
    <source>
        <dbReference type="ARBA" id="ARBA00005641"/>
    </source>
</evidence>
<keyword evidence="5" id="KW-1133">Transmembrane helix</keyword>
<evidence type="ECO:0000256" key="3">
    <source>
        <dbReference type="ARBA" id="ARBA00023295"/>
    </source>
</evidence>
<dbReference type="GO" id="GO:0050295">
    <property type="term" value="F:steryl-beta-glucosidase activity"/>
    <property type="evidence" value="ECO:0007669"/>
    <property type="project" value="TreeGrafter"/>
</dbReference>
<dbReference type="InterPro" id="IPR052066">
    <property type="entry name" value="Glycosphingolipid_Hydrolases"/>
</dbReference>
<evidence type="ECO:0000256" key="5">
    <source>
        <dbReference type="SAM" id="Phobius"/>
    </source>
</evidence>
<keyword evidence="9" id="KW-1185">Reference proteome</keyword>
<comment type="caution">
    <text evidence="8">The sequence shown here is derived from an EMBL/GenBank/DDBJ whole genome shotgun (WGS) entry which is preliminary data.</text>
</comment>
<evidence type="ECO:0000259" key="7">
    <source>
        <dbReference type="Pfam" id="PF18564"/>
    </source>
</evidence>
<dbReference type="InterPro" id="IPR013780">
    <property type="entry name" value="Glyco_hydro_b"/>
</dbReference>
<name>A0A9P6H840_9AGAM</name>
<dbReference type="InterPro" id="IPR017853">
    <property type="entry name" value="GH"/>
</dbReference>
<evidence type="ECO:0000259" key="6">
    <source>
        <dbReference type="Pfam" id="PF00150"/>
    </source>
</evidence>
<keyword evidence="3" id="KW-0326">Glycosidase</keyword>
<feature type="transmembrane region" description="Helical" evidence="5">
    <location>
        <begin position="763"/>
        <end position="784"/>
    </location>
</feature>
<evidence type="ECO:0000313" key="8">
    <source>
        <dbReference type="EMBL" id="KAF9781111.1"/>
    </source>
</evidence>
<accession>A0A9P6H840</accession>
<comment type="similarity">
    <text evidence="1">Belongs to the glycosyl hydrolase 5 (cellulase A) family.</text>
</comment>
<sequence length="786" mass="88843">MSSTASTASDLDTSFIIIDPDNKPKQPGHGISQSHPSLNEGYRPGSSASYAHCWNSDIKTHGRYFVDGFGRVCIPRGVNLSGNCKTPINHDHDTFPHGHEQVTFVGRPFPLEDADAHFARLRRWGLTFVRFLITWEAVEHAGPGDYDLEYLDYVKKLLSFLPKYGMVAFIDVHQDVWSRYSGGSGAPAWTLEAIGFDLHTLEDSGSAWLQGVRGGGHVEAERGVWPCGYQKLAAATLATCFWGGDAFAPQLKVKIKNGTEVPVQQFLQDAYLNMWELVVKTLADLDCVIGFDMMNEPHRGYIDLPSLHKFDYNTDLHLSSVPSAFQSFMLASGYPTSVGHWTRSFPVPSRRTAYNVLNPMGRKAWRQDGPTGGKCVWEMHGVWGYDILKKEGVVLRENYFVKHPMTGKKVDWYIDFYFPFVRKWAERVSKHTHNGKQKLLFLEPIPNEFCPSSWTPEHQPHNMVFSPHWYDLQALFYKAFGEFTVNVQGLSRGMLPWKAMHWGQSGARENYSLQIKNIVEAGYRSLKNERPVFLGECGVPMDMNNGAAFESDNWFWQLRMMDSMLTGLEQALIGFALWNYNPGNDDTHGDHWNGENFSWFAQRRSLPPSFSNLAQTSATLDNGGRILDAVVRPFPAKIAGIPLKFGYEMNTGEFTFEWCNADPKSTSGSHEVSNPPLNRMAPLLAKETEIFVPSLIMNEREVVVEGLEASDSHHYDHTRQTLYIVTADCETPGKRHQVKVRVRPGLRAKFEVNDFWTDHGFRVMSVGVVILAALIVWLFPLTIVTP</sequence>
<dbReference type="InterPro" id="IPR018087">
    <property type="entry name" value="Glyco_hydro_5_CS"/>
</dbReference>
<dbReference type="PROSITE" id="PS00659">
    <property type="entry name" value="GLYCOSYL_HYDROL_F5"/>
    <property type="match status" value="1"/>
</dbReference>
<evidence type="ECO:0000313" key="9">
    <source>
        <dbReference type="Proteomes" id="UP000736335"/>
    </source>
</evidence>
<dbReference type="Proteomes" id="UP000736335">
    <property type="component" value="Unassembled WGS sequence"/>
</dbReference>
<keyword evidence="2 8" id="KW-0378">Hydrolase</keyword>
<evidence type="ECO:0000256" key="2">
    <source>
        <dbReference type="ARBA" id="ARBA00022801"/>
    </source>
</evidence>
<dbReference type="InterPro" id="IPR041036">
    <property type="entry name" value="GH5_C"/>
</dbReference>
<protein>
    <submittedName>
        <fullName evidence="8">Glycoside hydrolase</fullName>
    </submittedName>
</protein>
<proteinExistence type="inferred from homology"/>
<dbReference type="Pfam" id="PF00150">
    <property type="entry name" value="Cellulase"/>
    <property type="match status" value="1"/>
</dbReference>
<dbReference type="Gene3D" id="3.20.20.80">
    <property type="entry name" value="Glycosidases"/>
    <property type="match status" value="2"/>
</dbReference>
<dbReference type="AlphaFoldDB" id="A0A9P6H840"/>
<dbReference type="PANTHER" id="PTHR31308:SF5">
    <property type="entry name" value="ERGOSTERYL-BETA-GLUCOSIDASE"/>
    <property type="match status" value="1"/>
</dbReference>
<keyword evidence="5" id="KW-0812">Transmembrane</keyword>
<dbReference type="SUPFAM" id="SSF51445">
    <property type="entry name" value="(Trans)glycosidases"/>
    <property type="match status" value="1"/>
</dbReference>
<keyword evidence="5" id="KW-0472">Membrane</keyword>
<dbReference type="GO" id="GO:0000272">
    <property type="term" value="P:polysaccharide catabolic process"/>
    <property type="evidence" value="ECO:0007669"/>
    <property type="project" value="InterPro"/>
</dbReference>
<dbReference type="EMBL" id="WIUZ02000014">
    <property type="protein sequence ID" value="KAF9781111.1"/>
    <property type="molecule type" value="Genomic_DNA"/>
</dbReference>
<reference evidence="8" key="1">
    <citation type="journal article" date="2020" name="Nat. Commun.">
        <title>Large-scale genome sequencing of mycorrhizal fungi provides insights into the early evolution of symbiotic traits.</title>
        <authorList>
            <person name="Miyauchi S."/>
            <person name="Kiss E."/>
            <person name="Kuo A."/>
            <person name="Drula E."/>
            <person name="Kohler A."/>
            <person name="Sanchez-Garcia M."/>
            <person name="Morin E."/>
            <person name="Andreopoulos B."/>
            <person name="Barry K.W."/>
            <person name="Bonito G."/>
            <person name="Buee M."/>
            <person name="Carver A."/>
            <person name="Chen C."/>
            <person name="Cichocki N."/>
            <person name="Clum A."/>
            <person name="Culley D."/>
            <person name="Crous P.W."/>
            <person name="Fauchery L."/>
            <person name="Girlanda M."/>
            <person name="Hayes R.D."/>
            <person name="Keri Z."/>
            <person name="LaButti K."/>
            <person name="Lipzen A."/>
            <person name="Lombard V."/>
            <person name="Magnuson J."/>
            <person name="Maillard F."/>
            <person name="Murat C."/>
            <person name="Nolan M."/>
            <person name="Ohm R.A."/>
            <person name="Pangilinan J."/>
            <person name="Pereira M.F."/>
            <person name="Perotto S."/>
            <person name="Peter M."/>
            <person name="Pfister S."/>
            <person name="Riley R."/>
            <person name="Sitrit Y."/>
            <person name="Stielow J.B."/>
            <person name="Szollosi G."/>
            <person name="Zifcakova L."/>
            <person name="Stursova M."/>
            <person name="Spatafora J.W."/>
            <person name="Tedersoo L."/>
            <person name="Vaario L.M."/>
            <person name="Yamada A."/>
            <person name="Yan M."/>
            <person name="Wang P."/>
            <person name="Xu J."/>
            <person name="Bruns T."/>
            <person name="Baldrian P."/>
            <person name="Vilgalys R."/>
            <person name="Dunand C."/>
            <person name="Henrissat B."/>
            <person name="Grigoriev I.V."/>
            <person name="Hibbett D."/>
            <person name="Nagy L.G."/>
            <person name="Martin F.M."/>
        </authorList>
    </citation>
    <scope>NUCLEOTIDE SEQUENCE</scope>
    <source>
        <strain evidence="8">UH-Tt-Lm1</strain>
    </source>
</reference>
<dbReference type="Gene3D" id="2.60.40.1180">
    <property type="entry name" value="Golgi alpha-mannosidase II"/>
    <property type="match status" value="1"/>
</dbReference>
<organism evidence="8 9">
    <name type="scientific">Thelephora terrestris</name>
    <dbReference type="NCBI Taxonomy" id="56493"/>
    <lineage>
        <taxon>Eukaryota</taxon>
        <taxon>Fungi</taxon>
        <taxon>Dikarya</taxon>
        <taxon>Basidiomycota</taxon>
        <taxon>Agaricomycotina</taxon>
        <taxon>Agaricomycetes</taxon>
        <taxon>Thelephorales</taxon>
        <taxon>Thelephoraceae</taxon>
        <taxon>Thelephora</taxon>
    </lineage>
</organism>
<dbReference type="Pfam" id="PF18564">
    <property type="entry name" value="Glyco_hydro_5_C"/>
    <property type="match status" value="1"/>
</dbReference>
<feature type="domain" description="Glycoside hydrolase family 5" evidence="6">
    <location>
        <begin position="106"/>
        <end position="177"/>
    </location>
</feature>
<reference evidence="8" key="2">
    <citation type="submission" date="2020-11" db="EMBL/GenBank/DDBJ databases">
        <authorList>
            <consortium name="DOE Joint Genome Institute"/>
            <person name="Kuo A."/>
            <person name="Miyauchi S."/>
            <person name="Kiss E."/>
            <person name="Drula E."/>
            <person name="Kohler A."/>
            <person name="Sanchez-Garcia M."/>
            <person name="Andreopoulos B."/>
            <person name="Barry K.W."/>
            <person name="Bonito G."/>
            <person name="Buee M."/>
            <person name="Carver A."/>
            <person name="Chen C."/>
            <person name="Cichocki N."/>
            <person name="Clum A."/>
            <person name="Culley D."/>
            <person name="Crous P.W."/>
            <person name="Fauchery L."/>
            <person name="Girlanda M."/>
            <person name="Hayes R."/>
            <person name="Keri Z."/>
            <person name="Labutti K."/>
            <person name="Lipzen A."/>
            <person name="Lombard V."/>
            <person name="Magnuson J."/>
            <person name="Maillard F."/>
            <person name="Morin E."/>
            <person name="Murat C."/>
            <person name="Nolan M."/>
            <person name="Ohm R."/>
            <person name="Pangilinan J."/>
            <person name="Pereira M."/>
            <person name="Perotto S."/>
            <person name="Peter M."/>
            <person name="Riley R."/>
            <person name="Sitrit Y."/>
            <person name="Stielow B."/>
            <person name="Szollosi G."/>
            <person name="Zifcakova L."/>
            <person name="Stursova M."/>
            <person name="Spatafora J.W."/>
            <person name="Tedersoo L."/>
            <person name="Vaario L.-M."/>
            <person name="Yamada A."/>
            <person name="Yan M."/>
            <person name="Wang P."/>
            <person name="Xu J."/>
            <person name="Bruns T."/>
            <person name="Baldrian P."/>
            <person name="Vilgalys R."/>
            <person name="Henrissat B."/>
            <person name="Grigoriev I.V."/>
            <person name="Hibbett D."/>
            <person name="Nagy L.G."/>
            <person name="Martin F.M."/>
        </authorList>
    </citation>
    <scope>NUCLEOTIDE SEQUENCE</scope>
    <source>
        <strain evidence="8">UH-Tt-Lm1</strain>
    </source>
</reference>